<comment type="caution">
    <text evidence="3">The sequence shown here is derived from an EMBL/GenBank/DDBJ whole genome shotgun (WGS) entry which is preliminary data.</text>
</comment>
<dbReference type="EMBL" id="NBNE01006230">
    <property type="protein sequence ID" value="OWZ02344.1"/>
    <property type="molecule type" value="Genomic_DNA"/>
</dbReference>
<dbReference type="AlphaFoldDB" id="A0A225VB73"/>
<keyword evidence="4" id="KW-1185">Reference proteome</keyword>
<evidence type="ECO:0000313" key="4">
    <source>
        <dbReference type="Proteomes" id="UP000198211"/>
    </source>
</evidence>
<sequence length="375" mass="40917">MEQAVFANLAPGQQDALKKVMSLLGPEEVAHLASQGPDAINVRLEAFSSYENALLDHIQQRVSVAAPQASAATLQGGSSRPKPLMVSVKSFEGKEGENLMLWIREVEMAMSSALLQTEQQRVALAISKLRGRAREWALTSGSSVVGAFPTWDKLKKKLSVVFLPPNHVYRVRSRFLACCQDKKNLLDFVQELRTLIAVGAGPPAGEELSSVGHHGGSVQQGLAPKRAGLSNTDRERKPGLLVVAATVKGFDKPWIVLIDSGASGNYVRRSTVEGSQLYAEARQAHSRDTVIVRLATGVRVTEPKVPLDLGVKFLDFDSTERCSVLDLDQRYDLILGMAWLERHEPWINWRSKVLVATHFSPGGALASHEPTSGRT</sequence>
<accession>A0A225VB73</accession>
<evidence type="ECO:0000259" key="2">
    <source>
        <dbReference type="Pfam" id="PF03732"/>
    </source>
</evidence>
<feature type="region of interest" description="Disordered" evidence="1">
    <location>
        <begin position="206"/>
        <end position="232"/>
    </location>
</feature>
<name>A0A225VB73_9STRA</name>
<dbReference type="Proteomes" id="UP000198211">
    <property type="component" value="Unassembled WGS sequence"/>
</dbReference>
<organism evidence="3 4">
    <name type="scientific">Phytophthora megakarya</name>
    <dbReference type="NCBI Taxonomy" id="4795"/>
    <lineage>
        <taxon>Eukaryota</taxon>
        <taxon>Sar</taxon>
        <taxon>Stramenopiles</taxon>
        <taxon>Oomycota</taxon>
        <taxon>Peronosporomycetes</taxon>
        <taxon>Peronosporales</taxon>
        <taxon>Peronosporaceae</taxon>
        <taxon>Phytophthora</taxon>
    </lineage>
</organism>
<proteinExistence type="predicted"/>
<evidence type="ECO:0000313" key="3">
    <source>
        <dbReference type="EMBL" id="OWZ02344.1"/>
    </source>
</evidence>
<dbReference type="OrthoDB" id="126851at2759"/>
<protein>
    <recommendedName>
        <fullName evidence="2">Retrotransposon gag domain-containing protein</fullName>
    </recommendedName>
</protein>
<gene>
    <name evidence="3" type="ORF">PHMEG_00026104</name>
</gene>
<evidence type="ECO:0000256" key="1">
    <source>
        <dbReference type="SAM" id="MobiDB-lite"/>
    </source>
</evidence>
<dbReference type="Pfam" id="PF03732">
    <property type="entry name" value="Retrotrans_gag"/>
    <property type="match status" value="1"/>
</dbReference>
<dbReference type="CDD" id="cd00303">
    <property type="entry name" value="retropepsin_like"/>
    <property type="match status" value="1"/>
</dbReference>
<dbReference type="InterPro" id="IPR021109">
    <property type="entry name" value="Peptidase_aspartic_dom_sf"/>
</dbReference>
<feature type="domain" description="Retrotransposon gag" evidence="2">
    <location>
        <begin position="124"/>
        <end position="196"/>
    </location>
</feature>
<dbReference type="InterPro" id="IPR005162">
    <property type="entry name" value="Retrotrans_gag_dom"/>
</dbReference>
<dbReference type="Gene3D" id="2.40.70.10">
    <property type="entry name" value="Acid Proteases"/>
    <property type="match status" value="1"/>
</dbReference>
<dbReference type="Pfam" id="PF08284">
    <property type="entry name" value="RVP_2"/>
    <property type="match status" value="1"/>
</dbReference>
<reference evidence="4" key="1">
    <citation type="submission" date="2017-03" db="EMBL/GenBank/DDBJ databases">
        <title>Phytopthora megakarya and P. palmivora, two closely related causual agents of cacao black pod achieved similar genome size and gene model numbers by different mechanisms.</title>
        <authorList>
            <person name="Ali S."/>
            <person name="Shao J."/>
            <person name="Larry D.J."/>
            <person name="Kronmiller B."/>
            <person name="Shen D."/>
            <person name="Strem M.D."/>
            <person name="Melnick R.L."/>
            <person name="Guiltinan M.J."/>
            <person name="Tyler B.M."/>
            <person name="Meinhardt L.W."/>
            <person name="Bailey B.A."/>
        </authorList>
    </citation>
    <scope>NUCLEOTIDE SEQUENCE [LARGE SCALE GENOMIC DNA]</scope>
    <source>
        <strain evidence="4">zdho120</strain>
    </source>
</reference>